<evidence type="ECO:0008006" key="5">
    <source>
        <dbReference type="Google" id="ProtNLM"/>
    </source>
</evidence>
<dbReference type="InterPro" id="IPR001296">
    <property type="entry name" value="Glyco_trans_1"/>
</dbReference>
<dbReference type="Pfam" id="PF00534">
    <property type="entry name" value="Glycos_transf_1"/>
    <property type="match status" value="1"/>
</dbReference>
<dbReference type="OrthoDB" id="9806653at2"/>
<dbReference type="GeneID" id="96998115"/>
<dbReference type="SUPFAM" id="SSF53756">
    <property type="entry name" value="UDP-Glycosyltransferase/glycogen phosphorylase"/>
    <property type="match status" value="1"/>
</dbReference>
<dbReference type="Pfam" id="PF13439">
    <property type="entry name" value="Glyco_transf_4"/>
    <property type="match status" value="1"/>
</dbReference>
<dbReference type="PANTHER" id="PTHR45947:SF3">
    <property type="entry name" value="SULFOQUINOVOSYL TRANSFERASE SQD2"/>
    <property type="match status" value="1"/>
</dbReference>
<name>H3NLB5_9FIRM</name>
<dbReference type="EMBL" id="AGEI01000003">
    <property type="protein sequence ID" value="EHR35996.1"/>
    <property type="molecule type" value="Genomic_DNA"/>
</dbReference>
<evidence type="ECO:0000313" key="4">
    <source>
        <dbReference type="Proteomes" id="UP000004191"/>
    </source>
</evidence>
<comment type="caution">
    <text evidence="3">The sequence shown here is derived from an EMBL/GenBank/DDBJ whole genome shotgun (WGS) entry which is preliminary data.</text>
</comment>
<gene>
    <name evidence="3" type="ORF">HMPREF9709_00092</name>
</gene>
<evidence type="ECO:0000313" key="3">
    <source>
        <dbReference type="EMBL" id="EHR35996.1"/>
    </source>
</evidence>
<dbReference type="PANTHER" id="PTHR45947">
    <property type="entry name" value="SULFOQUINOVOSYL TRANSFERASE SQD2"/>
    <property type="match status" value="1"/>
</dbReference>
<keyword evidence="4" id="KW-1185">Reference proteome</keyword>
<evidence type="ECO:0000259" key="2">
    <source>
        <dbReference type="Pfam" id="PF13439"/>
    </source>
</evidence>
<dbReference type="InterPro" id="IPR028098">
    <property type="entry name" value="Glyco_trans_4-like_N"/>
</dbReference>
<reference evidence="3 4" key="1">
    <citation type="submission" date="2012-01" db="EMBL/GenBank/DDBJ databases">
        <title>The Genome Sequence of Helcococcus kunzii ATCC 51366.</title>
        <authorList>
            <consortium name="The Broad Institute Genome Sequencing Platform"/>
            <person name="Earl A."/>
            <person name="Ward D."/>
            <person name="Feldgarden M."/>
            <person name="Gevers D."/>
            <person name="Huys G."/>
            <person name="Young S.K."/>
            <person name="Zeng Q."/>
            <person name="Gargeya S."/>
            <person name="Fitzgerald M."/>
            <person name="Haas B."/>
            <person name="Abouelleil A."/>
            <person name="Alvarado L."/>
            <person name="Arachchi H.M."/>
            <person name="Berlin A."/>
            <person name="Chapman S.B."/>
            <person name="Gearin G."/>
            <person name="Goldberg J."/>
            <person name="Griggs A."/>
            <person name="Gujja S."/>
            <person name="Hansen M."/>
            <person name="Heiman D."/>
            <person name="Howarth C."/>
            <person name="Larimer J."/>
            <person name="Lui A."/>
            <person name="MacDonald P.J.P."/>
            <person name="McCowen C."/>
            <person name="Montmayeur A."/>
            <person name="Murphy C."/>
            <person name="Neiman D."/>
            <person name="Pearson M."/>
            <person name="Priest M."/>
            <person name="Roberts A."/>
            <person name="Saif S."/>
            <person name="Shea T."/>
            <person name="Sisk P."/>
            <person name="Stolte C."/>
            <person name="Sykes S."/>
            <person name="Wortman J."/>
            <person name="Nusbaum C."/>
            <person name="Birren B."/>
        </authorList>
    </citation>
    <scope>NUCLEOTIDE SEQUENCE [LARGE SCALE GENOMIC DNA]</scope>
    <source>
        <strain evidence="3 4">ATCC 51366</strain>
    </source>
</reference>
<organism evidence="3 4">
    <name type="scientific">Helcococcus kunzii ATCC 51366</name>
    <dbReference type="NCBI Taxonomy" id="883114"/>
    <lineage>
        <taxon>Bacteria</taxon>
        <taxon>Bacillati</taxon>
        <taxon>Bacillota</taxon>
        <taxon>Tissierellia</taxon>
        <taxon>Tissierellales</taxon>
        <taxon>Peptoniphilaceae</taxon>
        <taxon>Helcococcus</taxon>
    </lineage>
</organism>
<dbReference type="AlphaFoldDB" id="H3NLB5"/>
<dbReference type="GO" id="GO:0016757">
    <property type="term" value="F:glycosyltransferase activity"/>
    <property type="evidence" value="ECO:0007669"/>
    <property type="project" value="InterPro"/>
</dbReference>
<dbReference type="Gene3D" id="3.40.50.2000">
    <property type="entry name" value="Glycogen Phosphorylase B"/>
    <property type="match status" value="2"/>
</dbReference>
<dbReference type="InterPro" id="IPR050194">
    <property type="entry name" value="Glycosyltransferase_grp1"/>
</dbReference>
<accession>H3NLB5</accession>
<dbReference type="STRING" id="883114.HMPREF9709_00092"/>
<dbReference type="eggNOG" id="COG0438">
    <property type="taxonomic scope" value="Bacteria"/>
</dbReference>
<dbReference type="RefSeq" id="WP_005396904.1">
    <property type="nucleotide sequence ID" value="NZ_JH601088.1"/>
</dbReference>
<evidence type="ECO:0000259" key="1">
    <source>
        <dbReference type="Pfam" id="PF00534"/>
    </source>
</evidence>
<dbReference type="Proteomes" id="UP000004191">
    <property type="component" value="Unassembled WGS sequence"/>
</dbReference>
<feature type="domain" description="Glycosyl transferase family 1" evidence="1">
    <location>
        <begin position="182"/>
        <end position="333"/>
    </location>
</feature>
<dbReference type="HOGENOM" id="CLU_009583_33_1_9"/>
<proteinExistence type="predicted"/>
<feature type="domain" description="Glycosyltransferase subfamily 4-like N-terminal" evidence="2">
    <location>
        <begin position="14"/>
        <end position="173"/>
    </location>
</feature>
<protein>
    <recommendedName>
        <fullName evidence="5">Glycosyl transferase family 1 domain-containing protein</fullName>
    </recommendedName>
</protein>
<sequence>MKKILIYGLTKNHGGIESFIYNHLKAMDKSGLELHFLVYEAPVFYDEIKEMGGVFHFVKRRGEDLKENRQKTKELFEQYDFDTIWFNVCTLSYIYPLKCAFEAGVPNRIVHVHSPNASGGWKMKLAHNFNKMIFKKYTNVYLSCSEGATEYSFDRNIVENRDYKIIYNAIDIEKFKFNEKSREEIRQELQLNDEFVVGHVGRFSDVKNHDFLLDVFNEITKLDDSARLVLVGGGEKEEEIRNKIDLLNLNEKVKILGVRNDAHKILSAMDAYVFPSKYEGLSLSMVEAQASGLICFTSTNISEENKVIDQVYFYDLSDSPKNWAKKILDKSKDYPRKDFTQIIGDKGFDINKNVKELKKILL</sequence>